<dbReference type="PANTHER" id="PTHR10791">
    <property type="entry name" value="RAG1-ACTIVATING PROTEIN 1"/>
    <property type="match status" value="1"/>
</dbReference>
<keyword evidence="4 9" id="KW-0762">Sugar transport</keyword>
<dbReference type="PANTHER" id="PTHR10791:SF236">
    <property type="entry name" value="BIDIRECTIONAL SUGAR TRANSPORTER SWEET8"/>
    <property type="match status" value="1"/>
</dbReference>
<feature type="compositionally biased region" description="Polar residues" evidence="10">
    <location>
        <begin position="226"/>
        <end position="241"/>
    </location>
</feature>
<comment type="subcellular location">
    <subcellularLocation>
        <location evidence="9">Cell membrane</location>
        <topology evidence="9">Multi-pass membrane protein</topology>
    </subcellularLocation>
    <subcellularLocation>
        <location evidence="1">Endomembrane system</location>
        <topology evidence="1">Multi-pass membrane protein</topology>
    </subcellularLocation>
</comment>
<evidence type="ECO:0000256" key="5">
    <source>
        <dbReference type="ARBA" id="ARBA00022692"/>
    </source>
</evidence>
<feature type="transmembrane region" description="Helical" evidence="9">
    <location>
        <begin position="70"/>
        <end position="95"/>
    </location>
</feature>
<evidence type="ECO:0000256" key="6">
    <source>
        <dbReference type="ARBA" id="ARBA00022737"/>
    </source>
</evidence>
<feature type="transmembrane region" description="Helical" evidence="9">
    <location>
        <begin position="6"/>
        <end position="25"/>
    </location>
</feature>
<feature type="transmembrane region" description="Helical" evidence="9">
    <location>
        <begin position="164"/>
        <end position="186"/>
    </location>
</feature>
<dbReference type="Pfam" id="PF03083">
    <property type="entry name" value="MtN3_slv"/>
    <property type="match status" value="2"/>
</dbReference>
<dbReference type="GO" id="GO:0005886">
    <property type="term" value="C:plasma membrane"/>
    <property type="evidence" value="ECO:0007669"/>
    <property type="project" value="UniProtKB-SubCell"/>
</dbReference>
<evidence type="ECO:0000256" key="10">
    <source>
        <dbReference type="SAM" id="MobiDB-lite"/>
    </source>
</evidence>
<evidence type="ECO:0000313" key="11">
    <source>
        <dbReference type="EMBL" id="KAF3441283.1"/>
    </source>
</evidence>
<keyword evidence="5 9" id="KW-0812">Transmembrane</keyword>
<dbReference type="FunFam" id="1.20.1280.290:FF:000002">
    <property type="entry name" value="Bidirectional sugar transporter SWEET"/>
    <property type="match status" value="1"/>
</dbReference>
<dbReference type="EMBL" id="VOIH02000007">
    <property type="protein sequence ID" value="KAF3441283.1"/>
    <property type="molecule type" value="Genomic_DNA"/>
</dbReference>
<comment type="function">
    <text evidence="9">Mediates both low-affinity uptake and efflux of sugar across the membrane.</text>
</comment>
<evidence type="ECO:0000256" key="9">
    <source>
        <dbReference type="RuleBase" id="RU910715"/>
    </source>
</evidence>
<dbReference type="GO" id="GO:0051119">
    <property type="term" value="F:sugar transmembrane transporter activity"/>
    <property type="evidence" value="ECO:0007669"/>
    <property type="project" value="InterPro"/>
</dbReference>
<feature type="region of interest" description="Disordered" evidence="10">
    <location>
        <begin position="218"/>
        <end position="241"/>
    </location>
</feature>
<evidence type="ECO:0000256" key="4">
    <source>
        <dbReference type="ARBA" id="ARBA00022597"/>
    </source>
</evidence>
<feature type="transmembrane region" description="Helical" evidence="9">
    <location>
        <begin position="132"/>
        <end position="152"/>
    </location>
</feature>
<accession>A0A8K0GX95</accession>
<gene>
    <name evidence="11" type="ORF">FNV43_RR15196</name>
</gene>
<dbReference type="InterPro" id="IPR047664">
    <property type="entry name" value="SWEET"/>
</dbReference>
<keyword evidence="8 9" id="KW-0472">Membrane</keyword>
<dbReference type="GO" id="GO:0012505">
    <property type="term" value="C:endomembrane system"/>
    <property type="evidence" value="ECO:0007669"/>
    <property type="project" value="UniProtKB-SubCell"/>
</dbReference>
<dbReference type="OrthoDB" id="409725at2759"/>
<comment type="similarity">
    <text evidence="2 9">Belongs to the SWEET sugar transporter family.</text>
</comment>
<feature type="transmembrane region" description="Helical" evidence="9">
    <location>
        <begin position="46"/>
        <end position="64"/>
    </location>
</feature>
<evidence type="ECO:0000256" key="3">
    <source>
        <dbReference type="ARBA" id="ARBA00022448"/>
    </source>
</evidence>
<sequence>MVTKEAAHNIVGIIGNVISFGLFISPVPTFVRIIKNKTVEEFKPDPYIATVLNCLFWIFYGMPFVKPDSILVITINSIGLVLELIYLSIFFVYATTKGRKKVLIGLGVEVAFYAIIIVITLLSLHGTKKRSLMVGIICDIFNTMMYASPLTIMAKVIKTKSVKYMPFFLSLSNFLNGCVWVIYALIKFDIFILISNGLGTISGAVQLIIYAWYSRTTPKDDEDSVSKPNQEVQLSTNAARL</sequence>
<evidence type="ECO:0000256" key="1">
    <source>
        <dbReference type="ARBA" id="ARBA00004127"/>
    </source>
</evidence>
<comment type="caution">
    <text evidence="11">The sequence shown here is derived from an EMBL/GenBank/DDBJ whole genome shotgun (WGS) entry which is preliminary data.</text>
</comment>
<protein>
    <recommendedName>
        <fullName evidence="9">Bidirectional sugar transporter SWEET</fullName>
    </recommendedName>
</protein>
<dbReference type="AlphaFoldDB" id="A0A8K0GX95"/>
<keyword evidence="7 9" id="KW-1133">Transmembrane helix</keyword>
<evidence type="ECO:0000256" key="8">
    <source>
        <dbReference type="ARBA" id="ARBA00023136"/>
    </source>
</evidence>
<dbReference type="Proteomes" id="UP000796880">
    <property type="component" value="Unassembled WGS sequence"/>
</dbReference>
<evidence type="ECO:0000313" key="12">
    <source>
        <dbReference type="Proteomes" id="UP000796880"/>
    </source>
</evidence>
<dbReference type="Gene3D" id="1.20.1280.290">
    <property type="match status" value="2"/>
</dbReference>
<proteinExistence type="inferred from homology"/>
<keyword evidence="3 9" id="KW-0813">Transport</keyword>
<feature type="transmembrane region" description="Helical" evidence="9">
    <location>
        <begin position="192"/>
        <end position="213"/>
    </location>
</feature>
<keyword evidence="6" id="KW-0677">Repeat</keyword>
<name>A0A8K0GX95_9ROSA</name>
<keyword evidence="12" id="KW-1185">Reference proteome</keyword>
<dbReference type="FunFam" id="1.20.1280.290:FF:000001">
    <property type="entry name" value="Bidirectional sugar transporter SWEET"/>
    <property type="match status" value="1"/>
</dbReference>
<evidence type="ECO:0000256" key="7">
    <source>
        <dbReference type="ARBA" id="ARBA00022989"/>
    </source>
</evidence>
<dbReference type="GO" id="GO:0051260">
    <property type="term" value="P:protein homooligomerization"/>
    <property type="evidence" value="ECO:0007669"/>
    <property type="project" value="UniProtKB-ARBA"/>
</dbReference>
<feature type="transmembrane region" description="Helical" evidence="9">
    <location>
        <begin position="102"/>
        <end position="126"/>
    </location>
</feature>
<evidence type="ECO:0000256" key="2">
    <source>
        <dbReference type="ARBA" id="ARBA00007809"/>
    </source>
</evidence>
<dbReference type="InterPro" id="IPR004316">
    <property type="entry name" value="SWEET_rpt"/>
</dbReference>
<reference evidence="11" key="1">
    <citation type="submission" date="2020-03" db="EMBL/GenBank/DDBJ databases">
        <title>A high-quality chromosome-level genome assembly of a woody plant with both climbing and erect habits, Rhamnella rubrinervis.</title>
        <authorList>
            <person name="Lu Z."/>
            <person name="Yang Y."/>
            <person name="Zhu X."/>
            <person name="Sun Y."/>
        </authorList>
    </citation>
    <scope>NUCLEOTIDE SEQUENCE</scope>
    <source>
        <strain evidence="11">BYM</strain>
        <tissue evidence="11">Leaf</tissue>
    </source>
</reference>
<organism evidence="11 12">
    <name type="scientific">Rhamnella rubrinervis</name>
    <dbReference type="NCBI Taxonomy" id="2594499"/>
    <lineage>
        <taxon>Eukaryota</taxon>
        <taxon>Viridiplantae</taxon>
        <taxon>Streptophyta</taxon>
        <taxon>Embryophyta</taxon>
        <taxon>Tracheophyta</taxon>
        <taxon>Spermatophyta</taxon>
        <taxon>Magnoliopsida</taxon>
        <taxon>eudicotyledons</taxon>
        <taxon>Gunneridae</taxon>
        <taxon>Pentapetalae</taxon>
        <taxon>rosids</taxon>
        <taxon>fabids</taxon>
        <taxon>Rosales</taxon>
        <taxon>Rhamnaceae</taxon>
        <taxon>rhamnoid group</taxon>
        <taxon>Rhamneae</taxon>
        <taxon>Rhamnella</taxon>
    </lineage>
</organism>